<dbReference type="PANTHER" id="PTHR42924">
    <property type="entry name" value="EXONUCLEASE"/>
    <property type="match status" value="1"/>
</dbReference>
<name>A0A7C5XNQ9_9CREN</name>
<accession>A0A7C5XNQ9</accession>
<dbReference type="InterPro" id="IPR052018">
    <property type="entry name" value="PHP_domain"/>
</dbReference>
<dbReference type="AlphaFoldDB" id="A0A7C5XNQ9"/>
<dbReference type="GO" id="GO:0035312">
    <property type="term" value="F:5'-3' DNA exonuclease activity"/>
    <property type="evidence" value="ECO:0007669"/>
    <property type="project" value="TreeGrafter"/>
</dbReference>
<dbReference type="InterPro" id="IPR016195">
    <property type="entry name" value="Pol/histidinol_Pase-like"/>
</dbReference>
<protein>
    <submittedName>
        <fullName evidence="2">PHP domain-containing protein</fullName>
    </submittedName>
</protein>
<dbReference type="NCBIfam" id="NF038032">
    <property type="entry name" value="CehA_McbA_metalo"/>
    <property type="match status" value="1"/>
</dbReference>
<dbReference type="InterPro" id="IPR004013">
    <property type="entry name" value="PHP_dom"/>
</dbReference>
<organism evidence="2">
    <name type="scientific">Ignisphaera aggregans</name>
    <dbReference type="NCBI Taxonomy" id="334771"/>
    <lineage>
        <taxon>Archaea</taxon>
        <taxon>Thermoproteota</taxon>
        <taxon>Thermoprotei</taxon>
        <taxon>Desulfurococcales</taxon>
        <taxon>Desulfurococcaceae</taxon>
        <taxon>Ignisphaera</taxon>
    </lineage>
</organism>
<dbReference type="InterPro" id="IPR003141">
    <property type="entry name" value="Pol/His_phosphatase_N"/>
</dbReference>
<evidence type="ECO:0000259" key="1">
    <source>
        <dbReference type="SMART" id="SM00481"/>
    </source>
</evidence>
<dbReference type="Gene3D" id="3.20.20.140">
    <property type="entry name" value="Metal-dependent hydrolases"/>
    <property type="match status" value="1"/>
</dbReference>
<feature type="domain" description="Polymerase/histidinol phosphatase N-terminal" evidence="1">
    <location>
        <begin position="184"/>
        <end position="250"/>
    </location>
</feature>
<dbReference type="SUPFAM" id="SSF89550">
    <property type="entry name" value="PHP domain-like"/>
    <property type="match status" value="1"/>
</dbReference>
<sequence length="504" mass="58192">MEGKVFEYIIEDRIASDMKLYRDFIEIPFKVVDNVDILFIEFIYSDLECRLGLGIIDPTGSLRGWSAERRQRIYIARGTATPGYVAGDIISGVWKAIVRLDNIADNGCGYRLRVTGYKTVLSDTKFDDVYKILSYLTKNTDLLELVKNYFEIISIMNYTYPCRDYFKGYKASKNLSNSSMWYKGDLHIHTIHSDGRNTVCEVIALARGRGLDFIALTDHNTISQNKEFIEIGSSYEDLLVIPGMEITTFYGHMNAFNIDRYIDFRRKSKEDFKKLIEEVHNNGGIVSVNHPDISKEPMCRDCPFRYRDIDGFDAIEVWNGPWHILNSESISWWHNLLIKGYKVTAIGGSDYHGVDLTRIGEPTTWIYIDSLSTENVLKSIKMGRAYITYIPDEPIIDIKAIDSNGNSYIFGDEIKASTNEYIELIIDVKKAKGSTLRIITENNIYKNIDIINNEFKHKERIKAKDIRFIRIEIGRYNDPYKLIPYNSDDLLALTNPFYIKQHNL</sequence>
<dbReference type="PANTHER" id="PTHR42924:SF3">
    <property type="entry name" value="POLYMERASE_HISTIDINOL PHOSPHATASE N-TERMINAL DOMAIN-CONTAINING PROTEIN"/>
    <property type="match status" value="1"/>
</dbReference>
<dbReference type="EMBL" id="DRZI01000005">
    <property type="protein sequence ID" value="HHP81045.1"/>
    <property type="molecule type" value="Genomic_DNA"/>
</dbReference>
<evidence type="ECO:0000313" key="2">
    <source>
        <dbReference type="EMBL" id="HHP81045.1"/>
    </source>
</evidence>
<dbReference type="Pfam" id="PF02811">
    <property type="entry name" value="PHP"/>
    <property type="match status" value="1"/>
</dbReference>
<reference evidence="2" key="1">
    <citation type="journal article" date="2020" name="mSystems">
        <title>Genome- and Community-Level Interaction Insights into Carbon Utilization and Element Cycling Functions of Hydrothermarchaeota in Hydrothermal Sediment.</title>
        <authorList>
            <person name="Zhou Z."/>
            <person name="Liu Y."/>
            <person name="Xu W."/>
            <person name="Pan J."/>
            <person name="Luo Z.H."/>
            <person name="Li M."/>
        </authorList>
    </citation>
    <scope>NUCLEOTIDE SEQUENCE [LARGE SCALE GENOMIC DNA]</scope>
    <source>
        <strain evidence="2">SpSt-1121</strain>
    </source>
</reference>
<dbReference type="SMART" id="SM00481">
    <property type="entry name" value="POLIIIAc"/>
    <property type="match status" value="1"/>
</dbReference>
<comment type="caution">
    <text evidence="2">The sequence shown here is derived from an EMBL/GenBank/DDBJ whole genome shotgun (WGS) entry which is preliminary data.</text>
</comment>
<proteinExistence type="predicted"/>
<dbReference type="GO" id="GO:0004534">
    <property type="term" value="F:5'-3' RNA exonuclease activity"/>
    <property type="evidence" value="ECO:0007669"/>
    <property type="project" value="TreeGrafter"/>
</dbReference>
<gene>
    <name evidence="2" type="ORF">ENM84_00115</name>
</gene>